<feature type="domain" description="VOC" evidence="1">
    <location>
        <begin position="2"/>
        <end position="120"/>
    </location>
</feature>
<dbReference type="InterPro" id="IPR029068">
    <property type="entry name" value="Glyas_Bleomycin-R_OHBP_Dase"/>
</dbReference>
<keyword evidence="3" id="KW-1185">Reference proteome</keyword>
<dbReference type="Proteomes" id="UP000632774">
    <property type="component" value="Unassembled WGS sequence"/>
</dbReference>
<accession>A0ABR9XJQ7</accession>
<evidence type="ECO:0000313" key="2">
    <source>
        <dbReference type="EMBL" id="MBE9667632.1"/>
    </source>
</evidence>
<comment type="caution">
    <text evidence="2">The sequence shown here is derived from an EMBL/GenBank/DDBJ whole genome shotgun (WGS) entry which is preliminary data.</text>
</comment>
<dbReference type="Gene3D" id="3.10.180.10">
    <property type="entry name" value="2,3-Dihydroxybiphenyl 1,2-Dioxygenase, domain 1"/>
    <property type="match status" value="1"/>
</dbReference>
<dbReference type="EMBL" id="JADFFM010000002">
    <property type="protein sequence ID" value="MBE9667632.1"/>
    <property type="molecule type" value="Genomic_DNA"/>
</dbReference>
<dbReference type="SUPFAM" id="SSF54593">
    <property type="entry name" value="Glyoxalase/Bleomycin resistance protein/Dihydroxybiphenyl dioxygenase"/>
    <property type="match status" value="1"/>
</dbReference>
<sequence length="128" mass="14690">MNVNYCMPVIPSADLEKSLRFWTEGLGLAADREMREDGRLVGCMVHREAMFFWLNQRAGEPVPEHCEGVRFYWTPDDLLGIHRHLKNLGYGVSEIVAQDYGQSEFFLVDDDGYSHCFGMATNELPKNE</sequence>
<dbReference type="PROSITE" id="PS51819">
    <property type="entry name" value="VOC"/>
    <property type="match status" value="1"/>
</dbReference>
<reference evidence="2 3" key="1">
    <citation type="submission" date="2020-10" db="EMBL/GenBank/DDBJ databases">
        <title>Mucilaginibacter mali sp. nov., isolated from rhizosphere soil of apple orchard.</title>
        <authorList>
            <person name="Lee J.-S."/>
            <person name="Kim H.S."/>
            <person name="Kim J.-S."/>
        </authorList>
    </citation>
    <scope>NUCLEOTIDE SEQUENCE [LARGE SCALE GENOMIC DNA]</scope>
    <source>
        <strain evidence="2 3">KCTC 23157</strain>
    </source>
</reference>
<protein>
    <submittedName>
        <fullName evidence="2">VOC family protein</fullName>
    </submittedName>
</protein>
<dbReference type="RefSeq" id="WP_194107088.1">
    <property type="nucleotide sequence ID" value="NZ_JADFFM010000002.1"/>
</dbReference>
<dbReference type="InterPro" id="IPR037523">
    <property type="entry name" value="VOC_core"/>
</dbReference>
<dbReference type="InterPro" id="IPR004360">
    <property type="entry name" value="Glyas_Fos-R_dOase_dom"/>
</dbReference>
<evidence type="ECO:0000259" key="1">
    <source>
        <dbReference type="PROSITE" id="PS51819"/>
    </source>
</evidence>
<organism evidence="2 3">
    <name type="scientific">Mucilaginibacter boryungensis</name>
    <dbReference type="NCBI Taxonomy" id="768480"/>
    <lineage>
        <taxon>Bacteria</taxon>
        <taxon>Pseudomonadati</taxon>
        <taxon>Bacteroidota</taxon>
        <taxon>Sphingobacteriia</taxon>
        <taxon>Sphingobacteriales</taxon>
        <taxon>Sphingobacteriaceae</taxon>
        <taxon>Mucilaginibacter</taxon>
    </lineage>
</organism>
<gene>
    <name evidence="2" type="ORF">IRJ18_14760</name>
</gene>
<name>A0ABR9XJQ7_9SPHI</name>
<proteinExistence type="predicted"/>
<evidence type="ECO:0000313" key="3">
    <source>
        <dbReference type="Proteomes" id="UP000632774"/>
    </source>
</evidence>
<dbReference type="Pfam" id="PF00903">
    <property type="entry name" value="Glyoxalase"/>
    <property type="match status" value="1"/>
</dbReference>